<keyword evidence="3" id="KW-0408">Iron</keyword>
<sequence length="315" mass="35619">MSRYLTVNRIEFAVTYLCNAKCKHCYSIQNKKSFPKHIDKPLAVKIVKKVGEKYSPESIMTFGGEPLLFPEIVCAIHKEAMDVGIPSREIITNGYWSKNAKKIIEIAKNLAESGVNEIYVSVDAFHQEQISLDIVRKTIESCLQEGIENIVWDPCWVVSEDNDNQYNQKTKSILKELEDLPVRKSEGNVMEPDGLALINLKEFLPPKEKIPAGKCGSMPYTDPLDSVKGICVEPDGEIAVCNDFYIGNAFKSDIINLIEDYDPFKIPEMRAIIENGMEGLINWARTKGVEPDPEGYYSICQMCIDIRKRVSKTLK</sequence>
<gene>
    <name evidence="6" type="ORF">CH333_03200</name>
</gene>
<evidence type="ECO:0000259" key="5">
    <source>
        <dbReference type="Pfam" id="PF04055"/>
    </source>
</evidence>
<dbReference type="GO" id="GO:0051536">
    <property type="term" value="F:iron-sulfur cluster binding"/>
    <property type="evidence" value="ECO:0007669"/>
    <property type="project" value="UniProtKB-KW"/>
</dbReference>
<dbReference type="SFLD" id="SFLDG01067">
    <property type="entry name" value="SPASM/twitch_domain_containing"/>
    <property type="match status" value="1"/>
</dbReference>
<dbReference type="GO" id="GO:0003824">
    <property type="term" value="F:catalytic activity"/>
    <property type="evidence" value="ECO:0007669"/>
    <property type="project" value="InterPro"/>
</dbReference>
<dbReference type="Proteomes" id="UP000215215">
    <property type="component" value="Unassembled WGS sequence"/>
</dbReference>
<dbReference type="InterPro" id="IPR058240">
    <property type="entry name" value="rSAM_sf"/>
</dbReference>
<keyword evidence="4" id="KW-0411">Iron-sulfur</keyword>
<dbReference type="CDD" id="cd01335">
    <property type="entry name" value="Radical_SAM"/>
    <property type="match status" value="1"/>
</dbReference>
<dbReference type="PANTHER" id="PTHR11228:SF34">
    <property type="entry name" value="TUNGSTEN-CONTAINING ALDEHYDE FERREDOXIN OXIDOREDUCTASE COFACTOR MODIFYING PROTEIN"/>
    <property type="match status" value="1"/>
</dbReference>
<dbReference type="Pfam" id="PF04055">
    <property type="entry name" value="Radical_SAM"/>
    <property type="match status" value="1"/>
</dbReference>
<dbReference type="InterPro" id="IPR007197">
    <property type="entry name" value="rSAM"/>
</dbReference>
<dbReference type="EMBL" id="NOZQ01000062">
    <property type="protein sequence ID" value="OYD16520.1"/>
    <property type="molecule type" value="Genomic_DNA"/>
</dbReference>
<organism evidence="6 7">
    <name type="scientific">candidate division WOR-3 bacterium JGI_Cruoil_03_44_89</name>
    <dbReference type="NCBI Taxonomy" id="1973748"/>
    <lineage>
        <taxon>Bacteria</taxon>
        <taxon>Bacteria division WOR-3</taxon>
    </lineage>
</organism>
<evidence type="ECO:0000256" key="3">
    <source>
        <dbReference type="ARBA" id="ARBA00023004"/>
    </source>
</evidence>
<evidence type="ECO:0000256" key="1">
    <source>
        <dbReference type="ARBA" id="ARBA00022691"/>
    </source>
</evidence>
<protein>
    <recommendedName>
        <fullName evidence="5">Radical SAM core domain-containing protein</fullName>
    </recommendedName>
</protein>
<proteinExistence type="predicted"/>
<comment type="caution">
    <text evidence="6">The sequence shown here is derived from an EMBL/GenBank/DDBJ whole genome shotgun (WGS) entry which is preliminary data.</text>
</comment>
<accession>A0A235BVV7</accession>
<evidence type="ECO:0000313" key="6">
    <source>
        <dbReference type="EMBL" id="OYD16520.1"/>
    </source>
</evidence>
<dbReference type="InterPro" id="IPR050377">
    <property type="entry name" value="Radical_SAM_PqqE_MftC-like"/>
</dbReference>
<dbReference type="Gene3D" id="3.20.20.70">
    <property type="entry name" value="Aldolase class I"/>
    <property type="match status" value="1"/>
</dbReference>
<evidence type="ECO:0000256" key="2">
    <source>
        <dbReference type="ARBA" id="ARBA00022723"/>
    </source>
</evidence>
<reference evidence="6 7" key="1">
    <citation type="submission" date="2017-07" db="EMBL/GenBank/DDBJ databases">
        <title>Recovery of genomes from metagenomes via a dereplication, aggregation, and scoring strategy.</title>
        <authorList>
            <person name="Sieber C.M."/>
            <person name="Probst A.J."/>
            <person name="Sharrar A."/>
            <person name="Thomas B.C."/>
            <person name="Hess M."/>
            <person name="Tringe S.G."/>
            <person name="Banfield J.F."/>
        </authorList>
    </citation>
    <scope>NUCLEOTIDE SEQUENCE [LARGE SCALE GENOMIC DNA]</scope>
    <source>
        <strain evidence="6">JGI_Cruoil_03_44_89</strain>
    </source>
</reference>
<keyword evidence="2" id="KW-0479">Metal-binding</keyword>
<dbReference type="SFLD" id="SFLDS00029">
    <property type="entry name" value="Radical_SAM"/>
    <property type="match status" value="1"/>
</dbReference>
<dbReference type="PANTHER" id="PTHR11228">
    <property type="entry name" value="RADICAL SAM DOMAIN PROTEIN"/>
    <property type="match status" value="1"/>
</dbReference>
<keyword evidence="1" id="KW-0949">S-adenosyl-L-methionine</keyword>
<dbReference type="AlphaFoldDB" id="A0A235BVV7"/>
<feature type="domain" description="Radical SAM core" evidence="5">
    <location>
        <begin position="14"/>
        <end position="165"/>
    </location>
</feature>
<dbReference type="SUPFAM" id="SSF102114">
    <property type="entry name" value="Radical SAM enzymes"/>
    <property type="match status" value="1"/>
</dbReference>
<name>A0A235BVV7_UNCW3</name>
<evidence type="ECO:0000256" key="4">
    <source>
        <dbReference type="ARBA" id="ARBA00023014"/>
    </source>
</evidence>
<evidence type="ECO:0000313" key="7">
    <source>
        <dbReference type="Proteomes" id="UP000215215"/>
    </source>
</evidence>
<dbReference type="InterPro" id="IPR013785">
    <property type="entry name" value="Aldolase_TIM"/>
</dbReference>
<dbReference type="GO" id="GO:0046872">
    <property type="term" value="F:metal ion binding"/>
    <property type="evidence" value="ECO:0007669"/>
    <property type="project" value="UniProtKB-KW"/>
</dbReference>